<dbReference type="PANTHER" id="PTHR40788:SF2">
    <property type="entry name" value="CLR5 DOMAIN-CONTAINING PROTEIN"/>
    <property type="match status" value="1"/>
</dbReference>
<organism evidence="2 3">
    <name type="scientific">Botrytis porri</name>
    <dbReference type="NCBI Taxonomy" id="87229"/>
    <lineage>
        <taxon>Eukaryota</taxon>
        <taxon>Fungi</taxon>
        <taxon>Dikarya</taxon>
        <taxon>Ascomycota</taxon>
        <taxon>Pezizomycotina</taxon>
        <taxon>Leotiomycetes</taxon>
        <taxon>Helotiales</taxon>
        <taxon>Sclerotiniaceae</taxon>
        <taxon>Botrytis</taxon>
    </lineage>
</organism>
<feature type="region of interest" description="Disordered" evidence="1">
    <location>
        <begin position="1"/>
        <end position="24"/>
    </location>
</feature>
<comment type="caution">
    <text evidence="2">The sequence shown here is derived from an EMBL/GenBank/DDBJ whole genome shotgun (WGS) entry which is preliminary data.</text>
</comment>
<feature type="compositionally biased region" description="Basic residues" evidence="1">
    <location>
        <begin position="12"/>
        <end position="23"/>
    </location>
</feature>
<proteinExistence type="predicted"/>
<evidence type="ECO:0000256" key="1">
    <source>
        <dbReference type="SAM" id="MobiDB-lite"/>
    </source>
</evidence>
<dbReference type="STRING" id="87229.A0A4Z1KYQ6"/>
<name>A0A4Z1KYQ6_9HELO</name>
<keyword evidence="3" id="KW-1185">Reference proteome</keyword>
<evidence type="ECO:0000313" key="3">
    <source>
        <dbReference type="Proteomes" id="UP000297280"/>
    </source>
</evidence>
<dbReference type="EMBL" id="PQXO01000099">
    <property type="protein sequence ID" value="TGO89657.1"/>
    <property type="molecule type" value="Genomic_DNA"/>
</dbReference>
<accession>A0A4Z1KYQ6</accession>
<dbReference type="Proteomes" id="UP000297280">
    <property type="component" value="Unassembled WGS sequence"/>
</dbReference>
<reference evidence="2 3" key="1">
    <citation type="submission" date="2017-12" db="EMBL/GenBank/DDBJ databases">
        <title>Comparative genomics of Botrytis spp.</title>
        <authorList>
            <person name="Valero-Jimenez C.A."/>
            <person name="Tapia P."/>
            <person name="Veloso J."/>
            <person name="Silva-Moreno E."/>
            <person name="Staats M."/>
            <person name="Valdes J.H."/>
            <person name="Van Kan J.A.L."/>
        </authorList>
    </citation>
    <scope>NUCLEOTIDE SEQUENCE [LARGE SCALE GENOMIC DNA]</scope>
    <source>
        <strain evidence="2 3">MUCL3349</strain>
    </source>
</reference>
<dbReference type="PANTHER" id="PTHR40788">
    <property type="entry name" value="CLR5 DOMAIN-CONTAINING PROTEIN-RELATED"/>
    <property type="match status" value="1"/>
</dbReference>
<sequence length="841" mass="97422">MSSGTETESIHPRHPTPHLKKRIQHNDTMDIYKPLVYNMRHGNPMLDPDEEPYAIRMSRMSTKIDLQRPITLKEDEIATTILKAEELTKNWDLLRKIMSAYEPVIRKRWSKKSKVKRAQLLQEVYPEIPKQHGSDFDNMRARWVGAPIKSNEYQRSMETPYINLEDLTQGMFLPLLLNSRGRYSPHLFVHADLYAMHFGLNMWEIPEPKIYDGLTPWKRAVVFKNPDSEKYVEFLESKERSDEAYASGLGFPPGKAMVVLRAQVFTYQFLVKCCSALLHDISTLLDENHKFIIVPEPEHLSPSSSQRLSTVFSATESLYRPPSQIDFQRIEDLLEARRAAAEDHLWSLREDPSYFAEMLEARGERYCYTSEEDSKGFEVVNILEYACISLLLWNNLRDDFRHWRDLERKYSAEIASDRQLPSEYERAFVCFWDNLDRASEYLRMDHLRSEILFSKAFQDSVVTDILLDYTDKVRGNVKAGARDKLFFILYELSQNEAILYCSLPDLVDELERHLLANPAEKDRITTLGGSILSDIGIVASISRDLYLYQPWASTVNQNLKTDDGTIKAITESKWKRTLDVFETLENKAVDELTKLVELPNCFHYPAERRRNAANNLRMRQAERLLDKVWDHLNQAYFDASGETTLSIALEDLMPSERIIIRTPKWVEVAPKVKPPREQRTAIDNELVSSFEHVRIEEEKSTRSLDSDNQIIKAKAKSKSRKAGTSQEFASLTEEVPEVEETQAPREVIKVSKKTYRVFTALFYTPSEKDPPGEISWQDFLQAMAAGGLNSEALYGSIWHFTPQEGHADKLKRSIQFHQPHPGKLSLRTARFFGRRLNRAFS</sequence>
<dbReference type="AlphaFoldDB" id="A0A4Z1KYQ6"/>
<protein>
    <submittedName>
        <fullName evidence="2">Uncharacterized protein</fullName>
    </submittedName>
</protein>
<gene>
    <name evidence="2" type="ORF">BPOR_0099g00120</name>
</gene>
<evidence type="ECO:0000313" key="2">
    <source>
        <dbReference type="EMBL" id="TGO89657.1"/>
    </source>
</evidence>